<dbReference type="Pfam" id="PF02656">
    <property type="entry name" value="DUF202"/>
    <property type="match status" value="1"/>
</dbReference>
<evidence type="ECO:0000256" key="2">
    <source>
        <dbReference type="ARBA" id="ARBA00022692"/>
    </source>
</evidence>
<name>A0A517P0G4_9BACT</name>
<protein>
    <recommendedName>
        <fullName evidence="6">DUF202 domain-containing protein</fullName>
    </recommendedName>
</protein>
<evidence type="ECO:0000313" key="7">
    <source>
        <dbReference type="EMBL" id="QDT12862.1"/>
    </source>
</evidence>
<dbReference type="InterPro" id="IPR003807">
    <property type="entry name" value="DUF202"/>
</dbReference>
<gene>
    <name evidence="7" type="ORF">K239x_48740</name>
</gene>
<proteinExistence type="predicted"/>
<feature type="domain" description="DUF202" evidence="6">
    <location>
        <begin position="17"/>
        <end position="80"/>
    </location>
</feature>
<evidence type="ECO:0000259" key="6">
    <source>
        <dbReference type="Pfam" id="PF02656"/>
    </source>
</evidence>
<dbReference type="Proteomes" id="UP000319817">
    <property type="component" value="Chromosome"/>
</dbReference>
<keyword evidence="3 5" id="KW-1133">Transmembrane helix</keyword>
<evidence type="ECO:0000313" key="8">
    <source>
        <dbReference type="Proteomes" id="UP000319817"/>
    </source>
</evidence>
<evidence type="ECO:0000256" key="4">
    <source>
        <dbReference type="ARBA" id="ARBA00023136"/>
    </source>
</evidence>
<keyword evidence="8" id="KW-1185">Reference proteome</keyword>
<reference evidence="7 8" key="1">
    <citation type="submission" date="2019-02" db="EMBL/GenBank/DDBJ databases">
        <title>Deep-cultivation of Planctomycetes and their phenomic and genomic characterization uncovers novel biology.</title>
        <authorList>
            <person name="Wiegand S."/>
            <person name="Jogler M."/>
            <person name="Boedeker C."/>
            <person name="Pinto D."/>
            <person name="Vollmers J."/>
            <person name="Rivas-Marin E."/>
            <person name="Kohn T."/>
            <person name="Peeters S.H."/>
            <person name="Heuer A."/>
            <person name="Rast P."/>
            <person name="Oberbeckmann S."/>
            <person name="Bunk B."/>
            <person name="Jeske O."/>
            <person name="Meyerdierks A."/>
            <person name="Storesund J.E."/>
            <person name="Kallscheuer N."/>
            <person name="Luecker S."/>
            <person name="Lage O.M."/>
            <person name="Pohl T."/>
            <person name="Merkel B.J."/>
            <person name="Hornburger P."/>
            <person name="Mueller R.-W."/>
            <person name="Bruemmer F."/>
            <person name="Labrenz M."/>
            <person name="Spormann A.M."/>
            <person name="Op den Camp H."/>
            <person name="Overmann J."/>
            <person name="Amann R."/>
            <person name="Jetten M.S.M."/>
            <person name="Mascher T."/>
            <person name="Medema M.H."/>
            <person name="Devos D.P."/>
            <person name="Kaster A.-K."/>
            <person name="Ovreas L."/>
            <person name="Rohde M."/>
            <person name="Galperin M.Y."/>
            <person name="Jogler C."/>
        </authorList>
    </citation>
    <scope>NUCLEOTIDE SEQUENCE [LARGE SCALE GENOMIC DNA]</scope>
    <source>
        <strain evidence="7 8">K23_9</strain>
    </source>
</reference>
<comment type="subcellular location">
    <subcellularLocation>
        <location evidence="1">Endomembrane system</location>
        <topology evidence="1">Multi-pass membrane protein</topology>
    </subcellularLocation>
</comment>
<keyword evidence="4 5" id="KW-0472">Membrane</keyword>
<sequence length="84" mass="9166">MSESEPSEPKPDLALVRTALANERTLLAYGRTALMVSGTGVSLFKFFDETLMIQFAGGGLFALGLAVGLIGLLRFMRLHKRLHD</sequence>
<feature type="transmembrane region" description="Helical" evidence="5">
    <location>
        <begin position="51"/>
        <end position="73"/>
    </location>
</feature>
<accession>A0A517P0G4</accession>
<dbReference type="RefSeq" id="WP_145420693.1">
    <property type="nucleotide sequence ID" value="NZ_CP036526.1"/>
</dbReference>
<evidence type="ECO:0000256" key="3">
    <source>
        <dbReference type="ARBA" id="ARBA00022989"/>
    </source>
</evidence>
<evidence type="ECO:0000256" key="5">
    <source>
        <dbReference type="SAM" id="Phobius"/>
    </source>
</evidence>
<organism evidence="7 8">
    <name type="scientific">Stieleria marina</name>
    <dbReference type="NCBI Taxonomy" id="1930275"/>
    <lineage>
        <taxon>Bacteria</taxon>
        <taxon>Pseudomonadati</taxon>
        <taxon>Planctomycetota</taxon>
        <taxon>Planctomycetia</taxon>
        <taxon>Pirellulales</taxon>
        <taxon>Pirellulaceae</taxon>
        <taxon>Stieleria</taxon>
    </lineage>
</organism>
<evidence type="ECO:0000256" key="1">
    <source>
        <dbReference type="ARBA" id="ARBA00004127"/>
    </source>
</evidence>
<keyword evidence="2 5" id="KW-0812">Transmembrane</keyword>
<dbReference type="AlphaFoldDB" id="A0A517P0G4"/>
<dbReference type="EMBL" id="CP036526">
    <property type="protein sequence ID" value="QDT12862.1"/>
    <property type="molecule type" value="Genomic_DNA"/>
</dbReference>
<dbReference type="OrthoDB" id="582337at2"/>
<dbReference type="GO" id="GO:0012505">
    <property type="term" value="C:endomembrane system"/>
    <property type="evidence" value="ECO:0007669"/>
    <property type="project" value="UniProtKB-SubCell"/>
</dbReference>